<feature type="domain" description="DUF5000" evidence="3">
    <location>
        <begin position="292"/>
        <end position="439"/>
    </location>
</feature>
<evidence type="ECO:0000259" key="4">
    <source>
        <dbReference type="Pfam" id="PF17166"/>
    </source>
</evidence>
<proteinExistence type="predicted"/>
<dbReference type="Pfam" id="PF16323">
    <property type="entry name" value="DUF4959"/>
    <property type="match status" value="1"/>
</dbReference>
<dbReference type="EMBL" id="JAUOEL010000007">
    <property type="protein sequence ID" value="MDO5976133.1"/>
    <property type="molecule type" value="Genomic_DNA"/>
</dbReference>
<gene>
    <name evidence="5" type="ORF">Q4Q40_18185</name>
</gene>
<accession>A0ABT8WSI5</accession>
<dbReference type="InterPro" id="IPR033431">
    <property type="entry name" value="DUF5126"/>
</dbReference>
<sequence>MKKYIFNYKSYTIKAFIFLCFGMLIVLCSCNDDDTNGDTTPPKEITNVTFEPSNGGGTFFYDVPEDEDVLLVKAVYKLDSDKTIFRSSSFYTDSLKIDGLGSLKPYTVELIAVDRTGNESKPVIQEVTPLTPTTQLVLTTVEIIPSFSSVFVRWENPQRKNVVIGVSYTVNNFTVIKKFASNELSERILIDNLETSPHDISVFIEDDFENKTSAKVFNIKPLGDVLLDKTKFSFLRDELLPDEMHETWVELDDQGMEITQNRTVIRSEKEGGFEGSWNAEERNPDGEIQFFWDGIVDDGILRNKNFFSTGLSGSIPFSYYIDLGEEVVMSRFRVWQQDWNQIETGKDQSGNAYSNGNVEIFELWISNDKVNWERIRKAIIVKPFDEIEAKQEALDGHHFIVYEEDPRFTKPFRYLEYRGLQRFDEADGTCYASELSIYGNPN</sequence>
<comment type="caution">
    <text evidence="5">The sequence shown here is derived from an EMBL/GenBank/DDBJ whole genome shotgun (WGS) entry which is preliminary data.</text>
</comment>
<protein>
    <submittedName>
        <fullName evidence="5">DUF4959 domain-containing protein</fullName>
    </submittedName>
</protein>
<feature type="domain" description="DUF5126" evidence="4">
    <location>
        <begin position="130"/>
        <end position="230"/>
    </location>
</feature>
<feature type="chain" id="PRO_5047532188" evidence="1">
    <location>
        <begin position="32"/>
        <end position="442"/>
    </location>
</feature>
<name>A0ABT8WSI5_9FLAO</name>
<feature type="domain" description="DUF4959" evidence="2">
    <location>
        <begin position="29"/>
        <end position="129"/>
    </location>
</feature>
<evidence type="ECO:0000313" key="6">
    <source>
        <dbReference type="Proteomes" id="UP001176806"/>
    </source>
</evidence>
<dbReference type="InterPro" id="IPR032164">
    <property type="entry name" value="DUF5000"/>
</dbReference>
<evidence type="ECO:0000313" key="5">
    <source>
        <dbReference type="EMBL" id="MDO5976133.1"/>
    </source>
</evidence>
<dbReference type="Gene3D" id="2.60.120.260">
    <property type="entry name" value="Galactose-binding domain-like"/>
    <property type="match status" value="1"/>
</dbReference>
<feature type="signal peptide" evidence="1">
    <location>
        <begin position="1"/>
        <end position="31"/>
    </location>
</feature>
<dbReference type="PROSITE" id="PS51257">
    <property type="entry name" value="PROKAR_LIPOPROTEIN"/>
    <property type="match status" value="1"/>
</dbReference>
<evidence type="ECO:0000259" key="2">
    <source>
        <dbReference type="Pfam" id="PF16323"/>
    </source>
</evidence>
<organism evidence="5 6">
    <name type="scientific">Flavivirga jejuensis</name>
    <dbReference type="NCBI Taxonomy" id="870487"/>
    <lineage>
        <taxon>Bacteria</taxon>
        <taxon>Pseudomonadati</taxon>
        <taxon>Bacteroidota</taxon>
        <taxon>Flavobacteriia</taxon>
        <taxon>Flavobacteriales</taxon>
        <taxon>Flavobacteriaceae</taxon>
        <taxon>Flavivirga</taxon>
    </lineage>
</organism>
<dbReference type="Pfam" id="PF17166">
    <property type="entry name" value="DUF5126"/>
    <property type="match status" value="1"/>
</dbReference>
<dbReference type="InterPro" id="IPR032527">
    <property type="entry name" value="DUF4959"/>
</dbReference>
<evidence type="ECO:0000256" key="1">
    <source>
        <dbReference type="SAM" id="SignalP"/>
    </source>
</evidence>
<evidence type="ECO:0000259" key="3">
    <source>
        <dbReference type="Pfam" id="PF16391"/>
    </source>
</evidence>
<dbReference type="RefSeq" id="WP_303303395.1">
    <property type="nucleotide sequence ID" value="NZ_BAABDA010000004.1"/>
</dbReference>
<keyword evidence="1" id="KW-0732">Signal</keyword>
<keyword evidence="6" id="KW-1185">Reference proteome</keyword>
<dbReference type="Pfam" id="PF16391">
    <property type="entry name" value="DUF5000"/>
    <property type="match status" value="1"/>
</dbReference>
<reference evidence="5" key="1">
    <citation type="submission" date="2023-07" db="EMBL/GenBank/DDBJ databases">
        <title>Two novel species in the genus Flavivirga.</title>
        <authorList>
            <person name="Kwon K."/>
        </authorList>
    </citation>
    <scope>NUCLEOTIDE SEQUENCE</scope>
    <source>
        <strain evidence="5">KACC 14158</strain>
    </source>
</reference>
<dbReference type="Proteomes" id="UP001176806">
    <property type="component" value="Unassembled WGS sequence"/>
</dbReference>